<dbReference type="SUPFAM" id="SSF117289">
    <property type="entry name" value="Nucleoporin domain"/>
    <property type="match status" value="1"/>
</dbReference>
<dbReference type="InterPro" id="IPR007187">
    <property type="entry name" value="Nucleoporin_Nup133/Nup155_C"/>
</dbReference>
<feature type="region of interest" description="Disordered" evidence="9">
    <location>
        <begin position="1"/>
        <end position="43"/>
    </location>
</feature>
<dbReference type="Proteomes" id="UP000077069">
    <property type="component" value="Unassembled WGS sequence"/>
</dbReference>
<dbReference type="InterPro" id="IPR014908">
    <property type="entry name" value="Nucleoporin_Nup133/Nup155_N"/>
</dbReference>
<feature type="domain" description="Nucleoporin Nup133/Nup155-like N-terminal" evidence="11">
    <location>
        <begin position="107"/>
        <end position="519"/>
    </location>
</feature>
<keyword evidence="3" id="KW-0813">Transport</keyword>
<dbReference type="PANTHER" id="PTHR13405:SF11">
    <property type="entry name" value="NUCLEAR PORE COMPLEX PROTEIN NUP133"/>
    <property type="match status" value="1"/>
</dbReference>
<evidence type="ECO:0000256" key="8">
    <source>
        <dbReference type="SAM" id="Coils"/>
    </source>
</evidence>
<reference evidence="12 13" key="1">
    <citation type="submission" date="2016-05" db="EMBL/GenBank/DDBJ databases">
        <title>Comparative analysis of secretome profiles of manganese(II)-oxidizing ascomycete fungi.</title>
        <authorList>
            <consortium name="DOE Joint Genome Institute"/>
            <person name="Zeiner C.A."/>
            <person name="Purvine S.O."/>
            <person name="Zink E.M."/>
            <person name="Wu S."/>
            <person name="Pasa-Tolic L."/>
            <person name="Chaput D.L."/>
            <person name="Haridas S."/>
            <person name="Grigoriev I.V."/>
            <person name="Santelli C.M."/>
            <person name="Hansel C.M."/>
        </authorList>
    </citation>
    <scope>NUCLEOTIDE SEQUENCE [LARGE SCALE GENOMIC DNA]</scope>
    <source>
        <strain evidence="12 13">AP3s5-JAC2a</strain>
    </source>
</reference>
<evidence type="ECO:0000256" key="9">
    <source>
        <dbReference type="SAM" id="MobiDB-lite"/>
    </source>
</evidence>
<dbReference type="Pfam" id="PF08801">
    <property type="entry name" value="Nucleoporin_N"/>
    <property type="match status" value="1"/>
</dbReference>
<accession>A0A177CL19</accession>
<feature type="compositionally biased region" description="Acidic residues" evidence="9">
    <location>
        <begin position="1353"/>
        <end position="1362"/>
    </location>
</feature>
<feature type="region of interest" description="Disordered" evidence="9">
    <location>
        <begin position="1312"/>
        <end position="1362"/>
    </location>
</feature>
<dbReference type="Pfam" id="PF03177">
    <property type="entry name" value="Nucleoporin_C"/>
    <property type="match status" value="1"/>
</dbReference>
<keyword evidence="5" id="KW-0653">Protein transport</keyword>
<dbReference type="GO" id="GO:0031080">
    <property type="term" value="C:nuclear pore outer ring"/>
    <property type="evidence" value="ECO:0007669"/>
    <property type="project" value="TreeGrafter"/>
</dbReference>
<organism evidence="12 13">
    <name type="scientific">Paraphaeosphaeria sporulosa</name>
    <dbReference type="NCBI Taxonomy" id="1460663"/>
    <lineage>
        <taxon>Eukaryota</taxon>
        <taxon>Fungi</taxon>
        <taxon>Dikarya</taxon>
        <taxon>Ascomycota</taxon>
        <taxon>Pezizomycotina</taxon>
        <taxon>Dothideomycetes</taxon>
        <taxon>Pleosporomycetidae</taxon>
        <taxon>Pleosporales</taxon>
        <taxon>Massarineae</taxon>
        <taxon>Didymosphaeriaceae</taxon>
        <taxon>Paraphaeosphaeria</taxon>
    </lineage>
</organism>
<proteinExistence type="inferred from homology"/>
<evidence type="ECO:0000313" key="13">
    <source>
        <dbReference type="Proteomes" id="UP000077069"/>
    </source>
</evidence>
<evidence type="ECO:0000256" key="3">
    <source>
        <dbReference type="ARBA" id="ARBA00022448"/>
    </source>
</evidence>
<dbReference type="InterPro" id="IPR037624">
    <property type="entry name" value="Nup133-like"/>
</dbReference>
<keyword evidence="7" id="KW-0539">Nucleus</keyword>
<dbReference type="GO" id="GO:0017056">
    <property type="term" value="F:structural constituent of nuclear pore"/>
    <property type="evidence" value="ECO:0007669"/>
    <property type="project" value="InterPro"/>
</dbReference>
<dbReference type="EMBL" id="KV441551">
    <property type="protein sequence ID" value="OAG07487.1"/>
    <property type="molecule type" value="Genomic_DNA"/>
</dbReference>
<dbReference type="Gene3D" id="1.20.58.1380">
    <property type="match status" value="1"/>
</dbReference>
<comment type="similarity">
    <text evidence="2">Belongs to the nucleoporin Nup133 family.</text>
</comment>
<keyword evidence="13" id="KW-1185">Reference proteome</keyword>
<feature type="coiled-coil region" evidence="8">
    <location>
        <begin position="1034"/>
        <end position="1061"/>
    </location>
</feature>
<keyword evidence="8" id="KW-0175">Coiled coil</keyword>
<evidence type="ECO:0000259" key="10">
    <source>
        <dbReference type="Pfam" id="PF03177"/>
    </source>
</evidence>
<dbReference type="RefSeq" id="XP_018037852.1">
    <property type="nucleotide sequence ID" value="XM_018182803.1"/>
</dbReference>
<evidence type="ECO:0000256" key="5">
    <source>
        <dbReference type="ARBA" id="ARBA00022927"/>
    </source>
</evidence>
<dbReference type="InterPro" id="IPR015943">
    <property type="entry name" value="WD40/YVTN_repeat-like_dom_sf"/>
</dbReference>
<dbReference type="OrthoDB" id="103454at2759"/>
<protein>
    <submittedName>
        <fullName evidence="12">Uncharacterized protein</fullName>
    </submittedName>
</protein>
<dbReference type="GO" id="GO:0000972">
    <property type="term" value="P:transcription-dependent tethering of RNA polymerase II gene DNA at nuclear periphery"/>
    <property type="evidence" value="ECO:0007669"/>
    <property type="project" value="TreeGrafter"/>
</dbReference>
<dbReference type="Gene3D" id="2.130.10.10">
    <property type="entry name" value="YVTN repeat-like/Quinoprotein amine dehydrogenase"/>
    <property type="match status" value="1"/>
</dbReference>
<evidence type="ECO:0000313" key="12">
    <source>
        <dbReference type="EMBL" id="OAG07487.1"/>
    </source>
</evidence>
<keyword evidence="6" id="KW-0811">Translocation</keyword>
<comment type="subcellular location">
    <subcellularLocation>
        <location evidence="1">Nucleus envelope</location>
    </subcellularLocation>
</comment>
<evidence type="ECO:0000256" key="6">
    <source>
        <dbReference type="ARBA" id="ARBA00023010"/>
    </source>
</evidence>
<evidence type="ECO:0000256" key="7">
    <source>
        <dbReference type="ARBA" id="ARBA00023242"/>
    </source>
</evidence>
<keyword evidence="4" id="KW-0509">mRNA transport</keyword>
<dbReference type="GO" id="GO:0016973">
    <property type="term" value="P:poly(A)+ mRNA export from nucleus"/>
    <property type="evidence" value="ECO:0007669"/>
    <property type="project" value="TreeGrafter"/>
</dbReference>
<evidence type="ECO:0000256" key="2">
    <source>
        <dbReference type="ARBA" id="ARBA00005569"/>
    </source>
</evidence>
<dbReference type="GeneID" id="28766289"/>
<evidence type="ECO:0000256" key="1">
    <source>
        <dbReference type="ARBA" id="ARBA00004259"/>
    </source>
</evidence>
<name>A0A177CL19_9PLEO</name>
<dbReference type="InParanoid" id="A0A177CL19"/>
<evidence type="ECO:0000259" key="11">
    <source>
        <dbReference type="Pfam" id="PF08801"/>
    </source>
</evidence>
<sequence>MFSPEASTQSVRNSQRNPRRRPRNSTEPQQQQPRRKRSKLGDETFVSVGDESFDENGNGSISLNGHVGYGSADSSLVLLDMPVREKKGAVKRVFKEDIALYLNRCENYSVKRLPSFPSALAGGSTPFRASALPVVSLALALTSDQALVWDYTGATGVSKILALPLPPALKNADPLPLGQIVRNGPTNDFGVVAVAPSTGKIVFWENIDSAETRSLFTQRKQGVEGVLKLYSGERIANIVDVDHAGYILVLSSGRLAQLTLRDAQGRPSITTHVLNSPNGSSGSLFSLKGLLGGAIRKTIASVKAHPSESKGQMEVVAATRNGVFQLWDLTWAGQQIFKREIDAREKILATLQQGSAPEMRGQQDVQVLDFAIRGRSRDSAVTDVLVLVALSGRNMLDHFLLEVDITEDNAVISLAIPLNNYQPAELPKEATGTLLLPDPGHTALVQFPDAVVVASLIQPEEGPEAQLVVDSGAPVLPFQDCIYFKSDAHVRSVGHALEPAGRKNQTSSAIIFIQDFGILQISAYTAESKALSKVSARTKLQQATFFSTVPGTILDFATKGRYSFSQAEVETAAIKISTCVLSSSFEQLEGNSLMLEDQLRKRALALQTLNSHLRTQFPDLSFSGRWQLLWHAEKLAAAINIWDWYQKQLRKQETHPDLYPEKNIMVDIVKALHEKFKTPIDESKGEKDPVRQFFLKDIDSLDILLPWTWNYFRLFYIAPDRAIPLKSIMQRLREADEVMLTAFETAFSFRKENIEQYGLEAESLDSDGILRPGQGYDKIAQNIWTSTHNLTASVRSIVDAGRKYADDCYEKREEEVAAQEVAQHNPRLVRISCQNHIERFRWALDQSDEKKRASGISLRDEWNTNVRPKQIYHLAGIGLATEGMNLAEHYHDMSTLVDLIWEETLYLEEAKAEVNSKMIETEINLKLQRIKDRVSSCFKRYHDAFANAYFSKYITMGQSGLLLKKAREEDEDFQKSLSTYLGADPSRSKLSWINNICGEKSYSMAAKDLQAATQQEPNSWCNTVELSIAKLCALAQQEGDAKELESELTSANQRAKFEKRLQKGEKFLYQVENDLEVASIQTQLYDYVQPTIAEAMDNESAVQLLMTEYGQGRLSDRPSLQHLLQQGFEQLVQHQVLEPCLFIDVLTLMVYHDATEPDGEAWNPFALALRFLAMNKIQRTVGKGLPGLIWKRALLQDDWVEIDRTQNLSGEGMNEYLSQTIAGSTVRTLTEWILLGDAEQFKNVRPRRVRDMFGSGCTDGEFCMRFPEDDLRKPIIQDNLSDEAILQELVEKSRLEEWFDRTVAAGTSIAHAEYQDSEGDPIGQEPTGAEPTAERVEPVAGALAAAEQHDGDMDQDVEMQGS</sequence>
<dbReference type="STRING" id="1460663.A0A177CL19"/>
<dbReference type="PANTHER" id="PTHR13405">
    <property type="entry name" value="NUCLEAR PORE COMPLEX PROTEIN NUP133"/>
    <property type="match status" value="1"/>
</dbReference>
<dbReference type="GO" id="GO:0006606">
    <property type="term" value="P:protein import into nucleus"/>
    <property type="evidence" value="ECO:0007669"/>
    <property type="project" value="TreeGrafter"/>
</dbReference>
<feature type="domain" description="Nucleoporin Nup133/Nup155-like C-terminal" evidence="10">
    <location>
        <begin position="628"/>
        <end position="1299"/>
    </location>
</feature>
<gene>
    <name evidence="12" type="ORF">CC84DRAFT_1216436</name>
</gene>
<evidence type="ECO:0000256" key="4">
    <source>
        <dbReference type="ARBA" id="ARBA00022816"/>
    </source>
</evidence>